<dbReference type="PANTHER" id="PTHR40047">
    <property type="entry name" value="UPF0703 PROTEIN YCGQ"/>
    <property type="match status" value="1"/>
</dbReference>
<gene>
    <name evidence="5" type="ORF">SAMN05444392_10935</name>
</gene>
<feature type="transmembrane region" description="Helical" evidence="2">
    <location>
        <begin position="66"/>
        <end position="82"/>
    </location>
</feature>
<dbReference type="Pfam" id="PF09323">
    <property type="entry name" value="DUF1980"/>
    <property type="match status" value="1"/>
</dbReference>
<reference evidence="5 6" key="1">
    <citation type="submission" date="2016-11" db="EMBL/GenBank/DDBJ databases">
        <authorList>
            <person name="Jaros S."/>
            <person name="Januszkiewicz K."/>
            <person name="Wedrychowicz H."/>
        </authorList>
    </citation>
    <scope>NUCLEOTIDE SEQUENCE [LARGE SCALE GENOMIC DNA]</scope>
    <source>
        <strain evidence="5 6">DSM 44666</strain>
    </source>
</reference>
<evidence type="ECO:0000259" key="4">
    <source>
        <dbReference type="Pfam" id="PF21537"/>
    </source>
</evidence>
<evidence type="ECO:0000256" key="1">
    <source>
        <dbReference type="SAM" id="MobiDB-lite"/>
    </source>
</evidence>
<evidence type="ECO:0000256" key="2">
    <source>
        <dbReference type="SAM" id="Phobius"/>
    </source>
</evidence>
<evidence type="ECO:0000313" key="6">
    <source>
        <dbReference type="Proteomes" id="UP000184476"/>
    </source>
</evidence>
<keyword evidence="2" id="KW-1133">Transmembrane helix</keyword>
<evidence type="ECO:0000259" key="3">
    <source>
        <dbReference type="Pfam" id="PF09323"/>
    </source>
</evidence>
<sequence>MTAWIRMLICFGMAIMLISLILLDQLPLLLHPRFHIWTYISIILFIILGWIQAIHLREKELHPVGFWGYLFVLLPLVTYLFIPPKALDASMANQKGTLVTKTSQQQKKQPIPSIETNKPSELGDPNDPNVQNLIAMLKQKEPIKLTESNFANYLSAMEMFAEKVKGKQVHLKGMAYQQDEHMILGRFVLSCCTADASMIGFVIENKNNLPIHNNRWYEVTGRLSTIKVFDFPSPLLLIEKATPTQAPKDPYVYFNY</sequence>
<dbReference type="InterPro" id="IPR048493">
    <property type="entry name" value="DUF1980_N"/>
</dbReference>
<dbReference type="RefSeq" id="WP_073155601.1">
    <property type="nucleotide sequence ID" value="NZ_FQVL01000009.1"/>
</dbReference>
<feature type="compositionally biased region" description="Polar residues" evidence="1">
    <location>
        <begin position="98"/>
        <end position="119"/>
    </location>
</feature>
<dbReference type="Pfam" id="PF21537">
    <property type="entry name" value="DUF1980_C"/>
    <property type="match status" value="1"/>
</dbReference>
<evidence type="ECO:0000313" key="5">
    <source>
        <dbReference type="EMBL" id="SHF16987.1"/>
    </source>
</evidence>
<organism evidence="5 6">
    <name type="scientific">Seinonella peptonophila</name>
    <dbReference type="NCBI Taxonomy" id="112248"/>
    <lineage>
        <taxon>Bacteria</taxon>
        <taxon>Bacillati</taxon>
        <taxon>Bacillota</taxon>
        <taxon>Bacilli</taxon>
        <taxon>Bacillales</taxon>
        <taxon>Thermoactinomycetaceae</taxon>
        <taxon>Seinonella</taxon>
    </lineage>
</organism>
<protein>
    <submittedName>
        <fullName evidence="5">TIGR03943 family protein</fullName>
    </submittedName>
</protein>
<dbReference type="InterPro" id="IPR048447">
    <property type="entry name" value="DUF1980_C"/>
</dbReference>
<keyword evidence="2" id="KW-0472">Membrane</keyword>
<keyword evidence="2" id="KW-0812">Transmembrane</keyword>
<proteinExistence type="predicted"/>
<feature type="transmembrane region" description="Helical" evidence="2">
    <location>
        <begin position="7"/>
        <end position="30"/>
    </location>
</feature>
<dbReference type="InterPro" id="IPR052955">
    <property type="entry name" value="UPF0703_membrane_permease"/>
</dbReference>
<dbReference type="Proteomes" id="UP000184476">
    <property type="component" value="Unassembled WGS sequence"/>
</dbReference>
<dbReference type="EMBL" id="FQVL01000009">
    <property type="protein sequence ID" value="SHF16987.1"/>
    <property type="molecule type" value="Genomic_DNA"/>
</dbReference>
<dbReference type="AlphaFoldDB" id="A0A1M4ZGQ9"/>
<feature type="region of interest" description="Disordered" evidence="1">
    <location>
        <begin position="98"/>
        <end position="125"/>
    </location>
</feature>
<dbReference type="PANTHER" id="PTHR40047:SF1">
    <property type="entry name" value="UPF0703 PROTEIN YCGQ"/>
    <property type="match status" value="1"/>
</dbReference>
<dbReference type="NCBIfam" id="TIGR03943">
    <property type="entry name" value="TIGR03943 family putative permease subunit"/>
    <property type="match status" value="1"/>
</dbReference>
<feature type="domain" description="DUF1980" evidence="3">
    <location>
        <begin position="5"/>
        <end position="97"/>
    </location>
</feature>
<dbReference type="InterPro" id="IPR015402">
    <property type="entry name" value="DUF1980"/>
</dbReference>
<feature type="transmembrane region" description="Helical" evidence="2">
    <location>
        <begin position="36"/>
        <end position="54"/>
    </location>
</feature>
<dbReference type="OrthoDB" id="9770408at2"/>
<keyword evidence="6" id="KW-1185">Reference proteome</keyword>
<feature type="domain" description="DUF1980" evidence="4">
    <location>
        <begin position="127"/>
        <end position="253"/>
    </location>
</feature>
<name>A0A1M4ZGQ9_9BACL</name>
<dbReference type="STRING" id="112248.SAMN05444392_10935"/>
<accession>A0A1M4ZGQ9</accession>